<proteinExistence type="predicted"/>
<gene>
    <name evidence="2" type="ORF">RA955_18115</name>
</gene>
<dbReference type="EMBL" id="CP133076">
    <property type="protein sequence ID" value="WMJ16493.1"/>
    <property type="molecule type" value="Genomic_DNA"/>
</dbReference>
<evidence type="ECO:0000313" key="3">
    <source>
        <dbReference type="Proteomes" id="UP001223761"/>
    </source>
</evidence>
<keyword evidence="3" id="KW-1185">Reference proteome</keyword>
<name>A0ABY9MFT9_9BACL</name>
<organism evidence="2 3">
    <name type="scientific">Geobacillus proteiniphilus</name>
    <dbReference type="NCBI Taxonomy" id="860353"/>
    <lineage>
        <taxon>Bacteria</taxon>
        <taxon>Bacillati</taxon>
        <taxon>Bacillota</taxon>
        <taxon>Bacilli</taxon>
        <taxon>Bacillales</taxon>
        <taxon>Anoxybacillaceae</taxon>
        <taxon>Geobacillus</taxon>
    </lineage>
</organism>
<protein>
    <submittedName>
        <fullName evidence="2">Ig-like domain-containing protein</fullName>
    </submittedName>
</protein>
<dbReference type="RefSeq" id="WP_307898651.1">
    <property type="nucleotide sequence ID" value="NZ_CP133076.1"/>
</dbReference>
<accession>A0ABY9MFT9</accession>
<dbReference type="Pfam" id="PF07532">
    <property type="entry name" value="Big_4"/>
    <property type="match status" value="1"/>
</dbReference>
<evidence type="ECO:0000259" key="1">
    <source>
        <dbReference type="Pfam" id="PF07532"/>
    </source>
</evidence>
<evidence type="ECO:0000313" key="2">
    <source>
        <dbReference type="EMBL" id="WMJ16493.1"/>
    </source>
</evidence>
<sequence>MFVKIKPIIYAFMLALGFSFLFPLADNVEAKVIWGKIELKQGMIGKVTILKDTDLYRIIGNKLHVVRKAKKGQEFGVYSYKKDFGGLYGLGGGIYVKKSSSIKYETPSKAKLAQVKKEQELQDGLQKHSGEEFKSQIKSIINPTVKIDGKSSEIAPEEVTVVYNSGEMGKAKVTWDYNHLQTIDKGVYEVKGKVSGTNKLAVLKILVDELYITDTIKTYINNLTAPIISENTKNGEEVRNAKLFEFLVQQFVHHPEDLINRENLIRAHLINSAKNTAFKQITKAFLDKYFDRKNPQEREISNCLSELITARAFGEITDLHVSTNKCLNNIFSYIEKSIGMDLESFDPSYLDTIAFNENKTPKFKDIVSKFKSYRDYKPPKAKKPEENGNYDLTGLWKVGEKHWWGDDVRLILDLTQYGNDIKGTGTMYYGDNREEYDLPNVWGSVDDNGKVTLMVFLSLKYWQMFAERIGLDKDYVDDLLNAYDLITFKINNEKKQYKATVKFPLIVSNGSTLKKWIAPDADDPEYSGYPREDKVVDIWRD</sequence>
<feature type="domain" description="Bacterial Ig-like" evidence="1">
    <location>
        <begin position="150"/>
        <end position="196"/>
    </location>
</feature>
<reference evidence="2 3" key="1">
    <citation type="submission" date="2023-08" db="EMBL/GenBank/DDBJ databases">
        <title>Genome sequencing of the thermostable Gram positive bacteria Geobacillus proteiniphilus strain T-6.</title>
        <authorList>
            <person name="Shulami S."/>
            <person name="Shoham Y."/>
        </authorList>
    </citation>
    <scope>NUCLEOTIDE SEQUENCE [LARGE SCALE GENOMIC DNA]</scope>
    <source>
        <strain evidence="2 3">T-6</strain>
    </source>
</reference>
<dbReference type="Proteomes" id="UP001223761">
    <property type="component" value="Chromosome"/>
</dbReference>
<dbReference type="InterPro" id="IPR011081">
    <property type="entry name" value="Big_4"/>
</dbReference>